<evidence type="ECO:0000256" key="1">
    <source>
        <dbReference type="ARBA" id="ARBA00005187"/>
    </source>
</evidence>
<dbReference type="Pfam" id="PF00733">
    <property type="entry name" value="Asn_synthase"/>
    <property type="match status" value="1"/>
</dbReference>
<reference evidence="10 11" key="1">
    <citation type="journal article" date="2016" name="Nat. Commun.">
        <title>Thousands of microbial genomes shed light on interconnected biogeochemical processes in an aquifer system.</title>
        <authorList>
            <person name="Anantharaman K."/>
            <person name="Brown C.T."/>
            <person name="Hug L.A."/>
            <person name="Sharon I."/>
            <person name="Castelle C.J."/>
            <person name="Probst A.J."/>
            <person name="Thomas B.C."/>
            <person name="Singh A."/>
            <person name="Wilkins M.J."/>
            <person name="Karaoz U."/>
            <person name="Brodie E.L."/>
            <person name="Williams K.H."/>
            <person name="Hubbard S.S."/>
            <person name="Banfield J.F."/>
        </authorList>
    </citation>
    <scope>NUCLEOTIDE SEQUENCE [LARGE SCALE GENOMIC DNA]</scope>
</reference>
<sequence>MLTAMQHRGPDDQGAWHNPTTALGAVRLAIIDPSAAGHQPMSNSAGNIWIAYNGEMYNFREEQDKLAQAGHQFQSNSDTEVVLKLYEIYGNDFLQRLRGIFALAIYDQRPGPNYQQLLLARDPLGIKPLLYHSGEQSLVFASEMKGLLAHTGIPRTINLRALAELLNYGSIPQPTTFLQGVHMLLPAHYLTYRDGKMALHKYWEFDRTLGADLEKLLYPELVSLLRNNLEAVVKSQLVSDVPVGAFLSGGVDSAALVALMAKVSPQPIKTFSIGFTEEGRNIDETARAEQIAQYIGTDHTRIQITGVEVREQLRQFVRALDQPSVDGLNSYLVAKAASPYLKVAISGLGGDELFAGYPWFNRLVNFATWQKSLLGQIVLTVIARLASWPIFDRFPPGQKFSRAINKLRGFSNITNKFLSENQIFSKIGVDQLLTPTNKDWLRQQPPGQLANSLLPTKEQPNATSVIQQTSLMTLQTYTQNQLLRDMDAVSMYQSLEVRVPYLDTQLLNLAINLPDYTKLGYRNFFFSRPATYRSSGNKRILIDAVRDLLPPDIDQQTKLGFSLPLEYWLKTDLQPIMNELLSPEIVAKRGLFRPQVIQNLRTDFMNNRVSWTAVWLPMIIELWCQEILDTTN</sequence>
<dbReference type="InterPro" id="IPR029055">
    <property type="entry name" value="Ntn_hydrolases_N"/>
</dbReference>
<comment type="catalytic activity">
    <reaction evidence="7">
        <text>L-aspartate + L-glutamine + ATP + H2O = L-asparagine + L-glutamate + AMP + diphosphate + H(+)</text>
        <dbReference type="Rhea" id="RHEA:12228"/>
        <dbReference type="ChEBI" id="CHEBI:15377"/>
        <dbReference type="ChEBI" id="CHEBI:15378"/>
        <dbReference type="ChEBI" id="CHEBI:29985"/>
        <dbReference type="ChEBI" id="CHEBI:29991"/>
        <dbReference type="ChEBI" id="CHEBI:30616"/>
        <dbReference type="ChEBI" id="CHEBI:33019"/>
        <dbReference type="ChEBI" id="CHEBI:58048"/>
        <dbReference type="ChEBI" id="CHEBI:58359"/>
        <dbReference type="ChEBI" id="CHEBI:456215"/>
        <dbReference type="EC" id="6.3.5.4"/>
    </reaction>
</comment>
<keyword evidence="4 8" id="KW-0547">Nucleotide-binding</keyword>
<dbReference type="InterPro" id="IPR051786">
    <property type="entry name" value="ASN_synthetase/amidase"/>
</dbReference>
<name>A0A1G1W4R6_9BACT</name>
<dbReference type="EC" id="6.3.5.4" evidence="3"/>
<dbReference type="NCBIfam" id="TIGR01536">
    <property type="entry name" value="asn_synth_AEB"/>
    <property type="match status" value="1"/>
</dbReference>
<dbReference type="InterPro" id="IPR001962">
    <property type="entry name" value="Asn_synthase"/>
</dbReference>
<dbReference type="InterPro" id="IPR017932">
    <property type="entry name" value="GATase_2_dom"/>
</dbReference>
<organism evidence="10 11">
    <name type="scientific">Candidatus Woykebacteria bacterium GWA1_44_8</name>
    <dbReference type="NCBI Taxonomy" id="1802591"/>
    <lineage>
        <taxon>Bacteria</taxon>
        <taxon>Candidatus Woykeibacteriota</taxon>
    </lineage>
</organism>
<evidence type="ECO:0000256" key="6">
    <source>
        <dbReference type="ARBA" id="ARBA00022962"/>
    </source>
</evidence>
<dbReference type="PROSITE" id="PS51278">
    <property type="entry name" value="GATASE_TYPE_2"/>
    <property type="match status" value="1"/>
</dbReference>
<evidence type="ECO:0000259" key="9">
    <source>
        <dbReference type="PROSITE" id="PS51278"/>
    </source>
</evidence>
<dbReference type="Proteomes" id="UP000176299">
    <property type="component" value="Unassembled WGS sequence"/>
</dbReference>
<dbReference type="GO" id="GO:0004066">
    <property type="term" value="F:asparagine synthase (glutamine-hydrolyzing) activity"/>
    <property type="evidence" value="ECO:0007669"/>
    <property type="project" value="UniProtKB-EC"/>
</dbReference>
<evidence type="ECO:0000313" key="11">
    <source>
        <dbReference type="Proteomes" id="UP000176299"/>
    </source>
</evidence>
<dbReference type="EMBL" id="MHCN01000003">
    <property type="protein sequence ID" value="OGY22623.1"/>
    <property type="molecule type" value="Genomic_DNA"/>
</dbReference>
<evidence type="ECO:0000256" key="3">
    <source>
        <dbReference type="ARBA" id="ARBA00012737"/>
    </source>
</evidence>
<dbReference type="InterPro" id="IPR014729">
    <property type="entry name" value="Rossmann-like_a/b/a_fold"/>
</dbReference>
<dbReference type="STRING" id="1802591.A2113_00420"/>
<comment type="similarity">
    <text evidence="2">Belongs to the asparagine synthetase family.</text>
</comment>
<evidence type="ECO:0000256" key="2">
    <source>
        <dbReference type="ARBA" id="ARBA00005752"/>
    </source>
</evidence>
<feature type="domain" description="Glutamine amidotransferase type-2" evidence="9">
    <location>
        <begin position="1"/>
        <end position="195"/>
    </location>
</feature>
<dbReference type="InterPro" id="IPR006426">
    <property type="entry name" value="Asn_synth_AEB"/>
</dbReference>
<feature type="binding site" evidence="8">
    <location>
        <position position="78"/>
    </location>
    <ligand>
        <name>L-glutamine</name>
        <dbReference type="ChEBI" id="CHEBI:58359"/>
    </ligand>
</feature>
<dbReference type="CDD" id="cd01991">
    <property type="entry name" value="Asn_synthase_B_C"/>
    <property type="match status" value="1"/>
</dbReference>
<feature type="binding site" evidence="8">
    <location>
        <position position="273"/>
    </location>
    <ligand>
        <name>ATP</name>
        <dbReference type="ChEBI" id="CHEBI:30616"/>
    </ligand>
</feature>
<dbReference type="GO" id="GO:0006529">
    <property type="term" value="P:asparagine biosynthetic process"/>
    <property type="evidence" value="ECO:0007669"/>
    <property type="project" value="InterPro"/>
</dbReference>
<dbReference type="PANTHER" id="PTHR43284">
    <property type="entry name" value="ASPARAGINE SYNTHETASE (GLUTAMINE-HYDROLYZING)"/>
    <property type="match status" value="1"/>
</dbReference>
<dbReference type="Gene3D" id="3.40.50.620">
    <property type="entry name" value="HUPs"/>
    <property type="match status" value="1"/>
</dbReference>
<protein>
    <recommendedName>
        <fullName evidence="3">asparagine synthase (glutamine-hydrolyzing)</fullName>
        <ecNumber evidence="3">6.3.5.4</ecNumber>
    </recommendedName>
</protein>
<keyword evidence="5 8" id="KW-0067">ATP-binding</keyword>
<feature type="binding site" evidence="8">
    <location>
        <begin position="346"/>
        <end position="347"/>
    </location>
    <ligand>
        <name>ATP</name>
        <dbReference type="ChEBI" id="CHEBI:30616"/>
    </ligand>
</feature>
<evidence type="ECO:0000256" key="4">
    <source>
        <dbReference type="ARBA" id="ARBA00022741"/>
    </source>
</evidence>
<evidence type="ECO:0000256" key="7">
    <source>
        <dbReference type="ARBA" id="ARBA00048741"/>
    </source>
</evidence>
<dbReference type="CDD" id="cd00712">
    <property type="entry name" value="AsnB"/>
    <property type="match status" value="1"/>
</dbReference>
<comment type="pathway">
    <text evidence="1">Amino-acid biosynthesis; L-asparagine biosynthesis; L-asparagine from L-aspartate (L-Gln route): step 1/1.</text>
</comment>
<dbReference type="PANTHER" id="PTHR43284:SF1">
    <property type="entry name" value="ASPARAGINE SYNTHETASE"/>
    <property type="match status" value="1"/>
</dbReference>
<dbReference type="PIRSF" id="PIRSF001589">
    <property type="entry name" value="Asn_synthetase_glu-h"/>
    <property type="match status" value="1"/>
</dbReference>
<dbReference type="GO" id="GO:0005524">
    <property type="term" value="F:ATP binding"/>
    <property type="evidence" value="ECO:0007669"/>
    <property type="project" value="UniProtKB-KW"/>
</dbReference>
<dbReference type="SUPFAM" id="SSF52402">
    <property type="entry name" value="Adenine nucleotide alpha hydrolases-like"/>
    <property type="match status" value="1"/>
</dbReference>
<evidence type="ECO:0000256" key="8">
    <source>
        <dbReference type="PIRSR" id="PIRSR001589-2"/>
    </source>
</evidence>
<evidence type="ECO:0000256" key="5">
    <source>
        <dbReference type="ARBA" id="ARBA00022840"/>
    </source>
</evidence>
<dbReference type="AlphaFoldDB" id="A0A1G1W4R6"/>
<accession>A0A1G1W4R6</accession>
<dbReference type="SUPFAM" id="SSF56235">
    <property type="entry name" value="N-terminal nucleophile aminohydrolases (Ntn hydrolases)"/>
    <property type="match status" value="1"/>
</dbReference>
<evidence type="ECO:0000313" key="10">
    <source>
        <dbReference type="EMBL" id="OGY22623.1"/>
    </source>
</evidence>
<dbReference type="Gene3D" id="3.60.20.10">
    <property type="entry name" value="Glutamine Phosphoribosylpyrophosphate, subunit 1, domain 1"/>
    <property type="match status" value="1"/>
</dbReference>
<dbReference type="GO" id="GO:0005829">
    <property type="term" value="C:cytosol"/>
    <property type="evidence" value="ECO:0007669"/>
    <property type="project" value="TreeGrafter"/>
</dbReference>
<keyword evidence="6" id="KW-0315">Glutamine amidotransferase</keyword>
<dbReference type="Pfam" id="PF13537">
    <property type="entry name" value="GATase_7"/>
    <property type="match status" value="1"/>
</dbReference>
<proteinExistence type="inferred from homology"/>
<gene>
    <name evidence="10" type="ORF">A2113_00420</name>
</gene>
<dbReference type="InterPro" id="IPR033738">
    <property type="entry name" value="AsnB_N"/>
</dbReference>
<comment type="caution">
    <text evidence="10">The sequence shown here is derived from an EMBL/GenBank/DDBJ whole genome shotgun (WGS) entry which is preliminary data.</text>
</comment>